<dbReference type="EC" id="2.7.11.1" evidence="1"/>
<evidence type="ECO:0000256" key="2">
    <source>
        <dbReference type="SAM" id="SignalP"/>
    </source>
</evidence>
<sequence length="430" mass="47261">MYCFRTATLLAVCATSILPGSHAFLGSSSLPGLRNARHPAVAVAQRGNRAAATGLRMQETEVGSESYTIVPSALAGEGGGWTIKGLKPPPAQGTVWARARPKVGEVLKMGAGSFGTIYIGFDLKTGEEVAVKTEPDYGLKTSMLRHEGEMLVQLQGSPGISKVHWIGTRELVGEDSNIMVMELLGPDMEHLLEFLDTRSFTPKTGLMLCRQMIECLEAVHAAGIVHRDIKPENFLMGVGPNANKVYLIDFGLADWYVDENGDHVPQTRTTGEMRGTVRYASTNKHNCISEARRDDLEELMTVVVYLMCGPLPWQSSELGTIDGLADTRSGNSRRRQLETIKSTKLQTDPVDLVARSQQELPESVSEMLAELLSYARALGYDEAPDYGYLKARVDQVMAQEGYTMDYEYDWGNRVPSGMPLFGRFNLPSFK</sequence>
<dbReference type="InterPro" id="IPR008271">
    <property type="entry name" value="Ser/Thr_kinase_AS"/>
</dbReference>
<dbReference type="PANTHER" id="PTHR11909">
    <property type="entry name" value="CASEIN KINASE-RELATED"/>
    <property type="match status" value="1"/>
</dbReference>
<feature type="signal peptide" evidence="2">
    <location>
        <begin position="1"/>
        <end position="23"/>
    </location>
</feature>
<dbReference type="PROSITE" id="PS50011">
    <property type="entry name" value="PROTEIN_KINASE_DOM"/>
    <property type="match status" value="1"/>
</dbReference>
<dbReference type="PROSITE" id="PS00108">
    <property type="entry name" value="PROTEIN_KINASE_ST"/>
    <property type="match status" value="1"/>
</dbReference>
<gene>
    <name evidence="4" type="ORF">HAND00432_LOCUS24564</name>
</gene>
<dbReference type="SUPFAM" id="SSF56112">
    <property type="entry name" value="Protein kinase-like (PK-like)"/>
    <property type="match status" value="1"/>
</dbReference>
<feature type="domain" description="Protein kinase" evidence="3">
    <location>
        <begin position="103"/>
        <end position="397"/>
    </location>
</feature>
<dbReference type="SMART" id="SM00220">
    <property type="entry name" value="S_TKc"/>
    <property type="match status" value="1"/>
</dbReference>
<evidence type="ECO:0000256" key="1">
    <source>
        <dbReference type="ARBA" id="ARBA00012513"/>
    </source>
</evidence>
<dbReference type="EMBL" id="HBFX01040779">
    <property type="protein sequence ID" value="CAD8973563.1"/>
    <property type="molecule type" value="Transcribed_RNA"/>
</dbReference>
<evidence type="ECO:0000259" key="3">
    <source>
        <dbReference type="PROSITE" id="PS50011"/>
    </source>
</evidence>
<reference evidence="4" key="1">
    <citation type="submission" date="2021-01" db="EMBL/GenBank/DDBJ databases">
        <authorList>
            <person name="Corre E."/>
            <person name="Pelletier E."/>
            <person name="Niang G."/>
            <person name="Scheremetjew M."/>
            <person name="Finn R."/>
            <person name="Kale V."/>
            <person name="Holt S."/>
            <person name="Cochrane G."/>
            <person name="Meng A."/>
            <person name="Brown T."/>
            <person name="Cohen L."/>
        </authorList>
    </citation>
    <scope>NUCLEOTIDE SEQUENCE</scope>
    <source>
        <strain evidence="4">CCMP644</strain>
    </source>
</reference>
<name>A0A6U2FQ37_HEMAN</name>
<proteinExistence type="predicted"/>
<dbReference type="Pfam" id="PF00069">
    <property type="entry name" value="Pkinase"/>
    <property type="match status" value="1"/>
</dbReference>
<protein>
    <recommendedName>
        <fullName evidence="1">non-specific serine/threonine protein kinase</fullName>
        <ecNumber evidence="1">2.7.11.1</ecNumber>
    </recommendedName>
</protein>
<dbReference type="InterPro" id="IPR050235">
    <property type="entry name" value="CK1_Ser-Thr_kinase"/>
</dbReference>
<dbReference type="Gene3D" id="1.10.510.10">
    <property type="entry name" value="Transferase(Phosphotransferase) domain 1"/>
    <property type="match status" value="1"/>
</dbReference>
<feature type="chain" id="PRO_5030159970" description="non-specific serine/threonine protein kinase" evidence="2">
    <location>
        <begin position="24"/>
        <end position="430"/>
    </location>
</feature>
<accession>A0A6U2FQ37</accession>
<evidence type="ECO:0000313" key="4">
    <source>
        <dbReference type="EMBL" id="CAD8973563.1"/>
    </source>
</evidence>
<dbReference type="AlphaFoldDB" id="A0A6U2FQ37"/>
<dbReference type="GO" id="GO:0005524">
    <property type="term" value="F:ATP binding"/>
    <property type="evidence" value="ECO:0007669"/>
    <property type="project" value="InterPro"/>
</dbReference>
<organism evidence="4">
    <name type="scientific">Hemiselmis andersenii</name>
    <name type="common">Cryptophyte alga</name>
    <dbReference type="NCBI Taxonomy" id="464988"/>
    <lineage>
        <taxon>Eukaryota</taxon>
        <taxon>Cryptophyceae</taxon>
        <taxon>Cryptomonadales</taxon>
        <taxon>Hemiselmidaceae</taxon>
        <taxon>Hemiselmis</taxon>
    </lineage>
</organism>
<dbReference type="GO" id="GO:0004674">
    <property type="term" value="F:protein serine/threonine kinase activity"/>
    <property type="evidence" value="ECO:0007669"/>
    <property type="project" value="UniProtKB-EC"/>
</dbReference>
<dbReference type="InterPro" id="IPR011009">
    <property type="entry name" value="Kinase-like_dom_sf"/>
</dbReference>
<dbReference type="CDD" id="cd14016">
    <property type="entry name" value="STKc_CK1"/>
    <property type="match status" value="1"/>
</dbReference>
<dbReference type="InterPro" id="IPR000719">
    <property type="entry name" value="Prot_kinase_dom"/>
</dbReference>
<keyword evidence="2" id="KW-0732">Signal</keyword>